<organism evidence="2 3">
    <name type="scientific">Halobacteriovorax marinus</name>
    <dbReference type="NCBI Taxonomy" id="97084"/>
    <lineage>
        <taxon>Bacteria</taxon>
        <taxon>Pseudomonadati</taxon>
        <taxon>Bdellovibrionota</taxon>
        <taxon>Bacteriovoracia</taxon>
        <taxon>Bacteriovoracales</taxon>
        <taxon>Halobacteriovoraceae</taxon>
        <taxon>Halobacteriovorax</taxon>
    </lineage>
</organism>
<gene>
    <name evidence="2" type="ORF">A9Q84_17925</name>
</gene>
<reference evidence="3" key="1">
    <citation type="journal article" date="2017" name="Proc. Natl. Acad. Sci. U.S.A.">
        <title>Simulation of Deepwater Horizon oil plume reveals substrate specialization within a complex community of hydrocarbon-degraders.</title>
        <authorList>
            <person name="Hu P."/>
            <person name="Dubinsky E.A."/>
            <person name="Probst A.J."/>
            <person name="Wang J."/>
            <person name="Sieber C.M.K."/>
            <person name="Tom L.M."/>
            <person name="Gardinali P."/>
            <person name="Banfield J.F."/>
            <person name="Atlas R.M."/>
            <person name="Andersen G.L."/>
        </authorList>
    </citation>
    <scope>NUCLEOTIDE SEQUENCE [LARGE SCALE GENOMIC DNA]</scope>
</reference>
<dbReference type="Proteomes" id="UP000196531">
    <property type="component" value="Unassembled WGS sequence"/>
</dbReference>
<dbReference type="AlphaFoldDB" id="A0A1Y5F3B6"/>
<name>A0A1Y5F3B6_9BACT</name>
<sequence>MKNFLLILLFIFPLISRADVSVDDLEIRFKINSLMIQAQEQILQTFRKKDLTEIETPIFKKKWEKQLKVITEGLITDQLRLANASPSHISRTKKMLSALKWKKISSFMIKQVKNLRVLTRVNGLGLVMFGVFTNVAQFIVPAILTNAGFPVLAVISVVATGNVPTVMYIKGITYFSKLKKSYKNFKSARNFKRYNNVLKEVRKSLSGASLNDLILPLKNFSDGAGAIIKKEGILRSSLLKLGFYKDSINTRSLQEFLEKEKIVDPILSAISMNESLEADTKIALSLNYMDANLDGETLLKYKVKFQKSFASVHSKGHEQMALDWVKVVLKSKSVSDFDQAFKRVPSSMHPTEVFLLWEQVILPHYSKKSSIIKYGQFRKLIQSSDALKADIFLNERSAMNAGNRNLFFNYFRQAMRTKTSSCFKSHDQILQTLLH</sequence>
<protein>
    <submittedName>
        <fullName evidence="2">Uncharacterized protein</fullName>
    </submittedName>
</protein>
<dbReference type="EMBL" id="MAAO01000011">
    <property type="protein sequence ID" value="OUR94181.1"/>
    <property type="molecule type" value="Genomic_DNA"/>
</dbReference>
<evidence type="ECO:0000313" key="2">
    <source>
        <dbReference type="EMBL" id="OUR94181.1"/>
    </source>
</evidence>
<accession>A0A1Y5F3B6</accession>
<comment type="caution">
    <text evidence="2">The sequence shown here is derived from an EMBL/GenBank/DDBJ whole genome shotgun (WGS) entry which is preliminary data.</text>
</comment>
<evidence type="ECO:0000313" key="3">
    <source>
        <dbReference type="Proteomes" id="UP000196531"/>
    </source>
</evidence>
<keyword evidence="1" id="KW-0732">Signal</keyword>
<feature type="chain" id="PRO_5012464050" evidence="1">
    <location>
        <begin position="19"/>
        <end position="435"/>
    </location>
</feature>
<proteinExistence type="predicted"/>
<evidence type="ECO:0000256" key="1">
    <source>
        <dbReference type="SAM" id="SignalP"/>
    </source>
</evidence>
<feature type="signal peptide" evidence="1">
    <location>
        <begin position="1"/>
        <end position="18"/>
    </location>
</feature>